<dbReference type="OMA" id="FRERKWK"/>
<accession>A0A7M7N5G4</accession>
<protein>
    <recommendedName>
        <fullName evidence="3">Craniofacial development protein 2-like</fullName>
    </recommendedName>
</protein>
<dbReference type="GeneID" id="115920257"/>
<evidence type="ECO:0000313" key="1">
    <source>
        <dbReference type="EnsemblMetazoa" id="XP_030831529"/>
    </source>
</evidence>
<dbReference type="OrthoDB" id="10030815at2759"/>
<dbReference type="AlphaFoldDB" id="A0A7M7N5G4"/>
<organism evidence="1 2">
    <name type="scientific">Strongylocentrotus purpuratus</name>
    <name type="common">Purple sea urchin</name>
    <dbReference type="NCBI Taxonomy" id="7668"/>
    <lineage>
        <taxon>Eukaryota</taxon>
        <taxon>Metazoa</taxon>
        <taxon>Echinodermata</taxon>
        <taxon>Eleutherozoa</taxon>
        <taxon>Echinozoa</taxon>
        <taxon>Echinoidea</taxon>
        <taxon>Euechinoidea</taxon>
        <taxon>Echinacea</taxon>
        <taxon>Camarodonta</taxon>
        <taxon>Echinidea</taxon>
        <taxon>Strongylocentrotidae</taxon>
        <taxon>Strongylocentrotus</taxon>
    </lineage>
</organism>
<name>A0A7M7N5G4_STRPU</name>
<evidence type="ECO:0008006" key="3">
    <source>
        <dbReference type="Google" id="ProtNLM"/>
    </source>
</evidence>
<dbReference type="InterPro" id="IPR036691">
    <property type="entry name" value="Endo/exonu/phosph_ase_sf"/>
</dbReference>
<dbReference type="RefSeq" id="XP_030831529.1">
    <property type="nucleotide sequence ID" value="XM_030975669.1"/>
</dbReference>
<keyword evidence="2" id="KW-1185">Reference proteome</keyword>
<proteinExistence type="predicted"/>
<dbReference type="Gene3D" id="3.60.10.10">
    <property type="entry name" value="Endonuclease/exonuclease/phosphatase"/>
    <property type="match status" value="1"/>
</dbReference>
<dbReference type="InterPro" id="IPR027124">
    <property type="entry name" value="Swc5/CFDP1/2"/>
</dbReference>
<dbReference type="PANTHER" id="PTHR23227">
    <property type="entry name" value="BUCENTAUR RELATED"/>
    <property type="match status" value="1"/>
</dbReference>
<evidence type="ECO:0000313" key="2">
    <source>
        <dbReference type="Proteomes" id="UP000007110"/>
    </source>
</evidence>
<reference evidence="1" key="2">
    <citation type="submission" date="2021-01" db="UniProtKB">
        <authorList>
            <consortium name="EnsemblMetazoa"/>
        </authorList>
    </citation>
    <scope>IDENTIFICATION</scope>
</reference>
<reference evidence="2" key="1">
    <citation type="submission" date="2015-02" db="EMBL/GenBank/DDBJ databases">
        <title>Genome sequencing for Strongylocentrotus purpuratus.</title>
        <authorList>
            <person name="Murali S."/>
            <person name="Liu Y."/>
            <person name="Vee V."/>
            <person name="English A."/>
            <person name="Wang M."/>
            <person name="Skinner E."/>
            <person name="Han Y."/>
            <person name="Muzny D.M."/>
            <person name="Worley K.C."/>
            <person name="Gibbs R.A."/>
        </authorList>
    </citation>
    <scope>NUCLEOTIDE SEQUENCE</scope>
</reference>
<dbReference type="InParanoid" id="A0A7M7N5G4"/>
<sequence length="150" mass="17426">MVAWTRQIYIRRRKSNHLFRERKWKEARGVGFIIEKATAKCVLRYNPINERIMTVRLQGHPMNISIIQVYAPTADAPEKEITDFYEMVQGVVDSIPKKDFLIIFGDWNAKIGITREKSEFIGNYGLGIRNERGDRLEEFCVANSFIIGNS</sequence>
<dbReference type="EnsemblMetazoa" id="XM_030975669">
    <property type="protein sequence ID" value="XP_030831529"/>
    <property type="gene ID" value="LOC115920257"/>
</dbReference>
<dbReference type="PANTHER" id="PTHR23227:SF85">
    <property type="entry name" value="CRANIOFACIAL DEVELOPMENT PROTEIN 2"/>
    <property type="match status" value="1"/>
</dbReference>
<dbReference type="Proteomes" id="UP000007110">
    <property type="component" value="Unassembled WGS sequence"/>
</dbReference>
<dbReference type="SUPFAM" id="SSF56219">
    <property type="entry name" value="DNase I-like"/>
    <property type="match status" value="1"/>
</dbReference>
<dbReference type="KEGG" id="spu:115920257"/>